<feature type="compositionally biased region" description="Gly residues" evidence="1">
    <location>
        <begin position="119"/>
        <end position="128"/>
    </location>
</feature>
<feature type="region of interest" description="Disordered" evidence="1">
    <location>
        <begin position="119"/>
        <end position="140"/>
    </location>
</feature>
<reference evidence="2" key="1">
    <citation type="submission" date="2020-02" db="EMBL/GenBank/DDBJ databases">
        <authorList>
            <person name="Meier V. D."/>
        </authorList>
    </citation>
    <scope>NUCLEOTIDE SEQUENCE</scope>
    <source>
        <strain evidence="2">AVDCRST_MAG18</strain>
    </source>
</reference>
<feature type="region of interest" description="Disordered" evidence="1">
    <location>
        <begin position="340"/>
        <end position="381"/>
    </location>
</feature>
<feature type="region of interest" description="Disordered" evidence="1">
    <location>
        <begin position="1"/>
        <end position="80"/>
    </location>
</feature>
<feature type="non-terminal residue" evidence="2">
    <location>
        <position position="425"/>
    </location>
</feature>
<dbReference type="EMBL" id="CADCWN010000015">
    <property type="protein sequence ID" value="CAA9549784.1"/>
    <property type="molecule type" value="Genomic_DNA"/>
</dbReference>
<accession>A0A6J4UHP9</accession>
<evidence type="ECO:0000256" key="1">
    <source>
        <dbReference type="SAM" id="MobiDB-lite"/>
    </source>
</evidence>
<feature type="non-terminal residue" evidence="2">
    <location>
        <position position="1"/>
    </location>
</feature>
<gene>
    <name evidence="2" type="ORF">AVDCRST_MAG18-211</name>
</gene>
<feature type="compositionally biased region" description="Basic residues" evidence="1">
    <location>
        <begin position="23"/>
        <end position="32"/>
    </location>
</feature>
<feature type="compositionally biased region" description="Basic and acidic residues" evidence="1">
    <location>
        <begin position="270"/>
        <end position="291"/>
    </location>
</feature>
<feature type="compositionally biased region" description="Basic residues" evidence="1">
    <location>
        <begin position="61"/>
        <end position="71"/>
    </location>
</feature>
<dbReference type="AlphaFoldDB" id="A0A6J4UHP9"/>
<feature type="region of interest" description="Disordered" evidence="1">
    <location>
        <begin position="204"/>
        <end position="250"/>
    </location>
</feature>
<feature type="compositionally biased region" description="Basic and acidic residues" evidence="1">
    <location>
        <begin position="361"/>
        <end position="381"/>
    </location>
</feature>
<name>A0A6J4UHP9_9BACT</name>
<sequence>GRATSSDRGIVGNRDARATGRSGSRRGRRRGGARADAAGPLLRDISGHRQRGRGLAVPARHGARSRGRSRGGRQSGRPLQRHLGALLALRGRGLRPDRSQAAPRRRPLRAGPLAARRGAGAGVFGGRGLADPRRGRRRRVHGDRLRDGRRSFPGARARALARLADDRAIALARRGRAAPHRYRRYLGLARGVLGLRDRDAPRRLPHDFRRASDGARPRDRAAVIRGDPAPAPATDGRAPPRRDRRSALLRGGLRFPADLSGADLRDLARDAGDRAGDRRLGQPRRQPDRRAAGRSVPGARRDRRGLAGADRADRAAAPPLAARGLAVGRARLRLHAPQFVRTPGPADGAERGVGRGARRGPRPEYHRGERRLAGRDLDRRPDHHRRGVWRARPLRGECRLHRRGAGPREPNWRCGAGAAGLHAGL</sequence>
<evidence type="ECO:0000313" key="2">
    <source>
        <dbReference type="EMBL" id="CAA9549784.1"/>
    </source>
</evidence>
<feature type="compositionally biased region" description="Basic and acidic residues" evidence="1">
    <location>
        <begin position="204"/>
        <end position="222"/>
    </location>
</feature>
<protein>
    <submittedName>
        <fullName evidence="2">Uncharacterized protein</fullName>
    </submittedName>
</protein>
<feature type="region of interest" description="Disordered" evidence="1">
    <location>
        <begin position="270"/>
        <end position="315"/>
    </location>
</feature>
<organism evidence="2">
    <name type="scientific">uncultured Thermomicrobiales bacterium</name>
    <dbReference type="NCBI Taxonomy" id="1645740"/>
    <lineage>
        <taxon>Bacteria</taxon>
        <taxon>Pseudomonadati</taxon>
        <taxon>Thermomicrobiota</taxon>
        <taxon>Thermomicrobia</taxon>
        <taxon>Thermomicrobiales</taxon>
        <taxon>environmental samples</taxon>
    </lineage>
</organism>
<proteinExistence type="predicted"/>